<organism evidence="1 2">
    <name type="scientific">Nezara viridula</name>
    <name type="common">Southern green stink bug</name>
    <name type="synonym">Cimex viridulus</name>
    <dbReference type="NCBI Taxonomy" id="85310"/>
    <lineage>
        <taxon>Eukaryota</taxon>
        <taxon>Metazoa</taxon>
        <taxon>Ecdysozoa</taxon>
        <taxon>Arthropoda</taxon>
        <taxon>Hexapoda</taxon>
        <taxon>Insecta</taxon>
        <taxon>Pterygota</taxon>
        <taxon>Neoptera</taxon>
        <taxon>Paraneoptera</taxon>
        <taxon>Hemiptera</taxon>
        <taxon>Heteroptera</taxon>
        <taxon>Panheteroptera</taxon>
        <taxon>Pentatomomorpha</taxon>
        <taxon>Pentatomoidea</taxon>
        <taxon>Pentatomidae</taxon>
        <taxon>Pentatominae</taxon>
        <taxon>Nezara</taxon>
    </lineage>
</organism>
<reference evidence="1" key="1">
    <citation type="submission" date="2022-01" db="EMBL/GenBank/DDBJ databases">
        <authorList>
            <person name="King R."/>
        </authorList>
    </citation>
    <scope>NUCLEOTIDE SEQUENCE</scope>
</reference>
<dbReference type="Proteomes" id="UP001152798">
    <property type="component" value="Chromosome 7"/>
</dbReference>
<keyword evidence="2" id="KW-1185">Reference proteome</keyword>
<evidence type="ECO:0000313" key="2">
    <source>
        <dbReference type="Proteomes" id="UP001152798"/>
    </source>
</evidence>
<gene>
    <name evidence="1" type="ORF">NEZAVI_LOCUS15769</name>
</gene>
<dbReference type="EMBL" id="OV725083">
    <property type="protein sequence ID" value="CAH1408194.1"/>
    <property type="molecule type" value="Genomic_DNA"/>
</dbReference>
<sequence length="30" mass="3777">MEKFRINHTHKLNNHINFFSIGINVWSWHR</sequence>
<name>A0A9P0HSB6_NEZVI</name>
<accession>A0A9P0HSB6</accession>
<protein>
    <submittedName>
        <fullName evidence="1">Uncharacterized protein</fullName>
    </submittedName>
</protein>
<proteinExistence type="predicted"/>
<evidence type="ECO:0000313" key="1">
    <source>
        <dbReference type="EMBL" id="CAH1408194.1"/>
    </source>
</evidence>
<dbReference type="AlphaFoldDB" id="A0A9P0HSB6"/>